<dbReference type="PROSITE" id="PS51186">
    <property type="entry name" value="GNAT"/>
    <property type="match status" value="1"/>
</dbReference>
<dbReference type="InterPro" id="IPR000182">
    <property type="entry name" value="GNAT_dom"/>
</dbReference>
<feature type="domain" description="N-acetyltransferase" evidence="1">
    <location>
        <begin position="26"/>
        <end position="164"/>
    </location>
</feature>
<dbReference type="SUPFAM" id="SSF55729">
    <property type="entry name" value="Acyl-CoA N-acyltransferases (Nat)"/>
    <property type="match status" value="1"/>
</dbReference>
<dbReference type="RefSeq" id="YP_010667979.1">
    <property type="nucleotide sequence ID" value="NC_070952.1"/>
</dbReference>
<keyword evidence="3" id="KW-1185">Reference proteome</keyword>
<dbReference type="GeneID" id="77944105"/>
<evidence type="ECO:0000313" key="2">
    <source>
        <dbReference type="EMBL" id="QZA70700.1"/>
    </source>
</evidence>
<proteinExistence type="predicted"/>
<evidence type="ECO:0000259" key="1">
    <source>
        <dbReference type="PROSITE" id="PS51186"/>
    </source>
</evidence>
<gene>
    <name evidence="2" type="primary">225</name>
    <name evidence="2" type="ORF">AH04_225</name>
</gene>
<dbReference type="Proteomes" id="UP000827517">
    <property type="component" value="Segment"/>
</dbReference>
<name>A0AAE7X0R5_9CAUD</name>
<protein>
    <submittedName>
        <fullName evidence="2">Acetyltransferase</fullName>
    </submittedName>
</protein>
<reference evidence="2" key="1">
    <citation type="submission" date="2021-07" db="EMBL/GenBank/DDBJ databases">
        <authorList>
            <person name="Roth S.J."/>
            <person name="Krukonis G.P."/>
            <person name="Delesalle V.A."/>
        </authorList>
    </citation>
    <scope>NUCLEOTIDE SEQUENCE</scope>
</reference>
<dbReference type="EMBL" id="MZ501267">
    <property type="protein sequence ID" value="QZA70700.1"/>
    <property type="molecule type" value="Genomic_DNA"/>
</dbReference>
<dbReference type="CDD" id="cd04301">
    <property type="entry name" value="NAT_SF"/>
    <property type="match status" value="1"/>
</dbReference>
<dbReference type="KEGG" id="vg:77944105"/>
<sequence length="164" mass="18569">MKNKRTVTWIVTNDDVTKGIAGDWEGELLTLMNDLVEYEVQFRDLPFEKDMSMGKQNRLADFVTAGAYLVFITNIVTQEVIGTTLVRPVDSGEHRLALLGFLHIKKKYQRKGYGAHLMNEAEMIAKKMGCHAIRLSVLGKNKSAKEFYGTLLYSTTEIFMAKSL</sequence>
<dbReference type="GO" id="GO:0016747">
    <property type="term" value="F:acyltransferase activity, transferring groups other than amino-acyl groups"/>
    <property type="evidence" value="ECO:0007669"/>
    <property type="project" value="InterPro"/>
</dbReference>
<organism evidence="2 3">
    <name type="scientific">Erwinia phage AH04</name>
    <dbReference type="NCBI Taxonomy" id="2869569"/>
    <lineage>
        <taxon>Viruses</taxon>
        <taxon>Duplodnaviria</taxon>
        <taxon>Heunggongvirae</taxon>
        <taxon>Uroviricota</taxon>
        <taxon>Caudoviricetes</taxon>
        <taxon>Chimalliviridae</taxon>
        <taxon>Meadowvirus</taxon>
        <taxon>Meadowvirus AH04</taxon>
    </lineage>
</organism>
<evidence type="ECO:0000313" key="3">
    <source>
        <dbReference type="Proteomes" id="UP000827517"/>
    </source>
</evidence>
<dbReference type="Gene3D" id="3.40.630.30">
    <property type="match status" value="1"/>
</dbReference>
<dbReference type="InterPro" id="IPR016181">
    <property type="entry name" value="Acyl_CoA_acyltransferase"/>
</dbReference>
<accession>A0AAE7X0R5</accession>
<dbReference type="Pfam" id="PF00583">
    <property type="entry name" value="Acetyltransf_1"/>
    <property type="match status" value="1"/>
</dbReference>